<keyword evidence="2" id="KW-0624">Polysaccharide degradation</keyword>
<reference evidence="2 3" key="1">
    <citation type="submission" date="2019-02" db="EMBL/GenBank/DDBJ databases">
        <title>Isolation and identification of novel species under the genus Muribaculum.</title>
        <authorList>
            <person name="Miyake S."/>
            <person name="Ding Y."/>
            <person name="Low A."/>
            <person name="Soh M."/>
            <person name="Seedorf H."/>
        </authorList>
    </citation>
    <scope>NUCLEOTIDE SEQUENCE [LARGE SCALE GENOMIC DNA]</scope>
    <source>
        <strain evidence="2 3">TLL-A4</strain>
    </source>
</reference>
<sequence>MRILSTVLSLLVGILAVAGQEVDLIKYADFENWVTRNITESKLLGGNTKKVYEIAPEMVIDGNKVYSNMGGSPWATSNVMANVMGIVKASNAVFPDANPAGGRCCKLTTVIEKVKVLGIVNLQVLVSGSIYLGYNIEPIKNASNPYSKMEMGIPFTRRPSALRIDYKVHIPEGVSRVRATGSSRKDIPGKDNAEVYILLQRRWEDADGNIYAARVGTGRERYATSTDWIRNHDIKVLYGDISSHPDYKDYMGLIPDERSYYARNSKGKMVPVKEVKWDAPDAVPTHMLVMASSGCGVAFEGTPGMTLWVDNVRLVY</sequence>
<dbReference type="InterPro" id="IPR038653">
    <property type="entry name" value="Put_CMD_sf"/>
</dbReference>
<keyword evidence="2" id="KW-0378">Hydrolase</keyword>
<proteinExistence type="predicted"/>
<organism evidence="2 3">
    <name type="scientific">Muribaculum gordoncarteri</name>
    <dbReference type="NCBI Taxonomy" id="2530390"/>
    <lineage>
        <taxon>Bacteria</taxon>
        <taxon>Pseudomonadati</taxon>
        <taxon>Bacteroidota</taxon>
        <taxon>Bacteroidia</taxon>
        <taxon>Bacteroidales</taxon>
        <taxon>Muribaculaceae</taxon>
        <taxon>Muribaculum</taxon>
    </lineage>
</organism>
<dbReference type="Gene3D" id="2.60.120.890">
    <property type="entry name" value="BT2081, beta-jelly-roll domain"/>
    <property type="match status" value="1"/>
</dbReference>
<dbReference type="InterPro" id="IPR025112">
    <property type="entry name" value="PCMD"/>
</dbReference>
<dbReference type="OrthoDB" id="1007466at2"/>
<evidence type="ECO:0000313" key="3">
    <source>
        <dbReference type="Proteomes" id="UP000297031"/>
    </source>
</evidence>
<keyword evidence="2" id="KW-0119">Carbohydrate metabolism</keyword>
<gene>
    <name evidence="2" type="ORF">E7746_11810</name>
</gene>
<evidence type="ECO:0000313" key="2">
    <source>
        <dbReference type="EMBL" id="QCD36519.1"/>
    </source>
</evidence>
<accession>A0A4P7VQG0</accession>
<dbReference type="GO" id="GO:0016798">
    <property type="term" value="F:hydrolase activity, acting on glycosyl bonds"/>
    <property type="evidence" value="ECO:0007669"/>
    <property type="project" value="UniProtKB-KW"/>
</dbReference>
<dbReference type="EMBL" id="CP039393">
    <property type="protein sequence ID" value="QCD36519.1"/>
    <property type="molecule type" value="Genomic_DNA"/>
</dbReference>
<name>A0A4P7VQG0_9BACT</name>
<dbReference type="AlphaFoldDB" id="A0A4P7VQG0"/>
<dbReference type="Proteomes" id="UP000297031">
    <property type="component" value="Chromosome"/>
</dbReference>
<evidence type="ECO:0000259" key="1">
    <source>
        <dbReference type="Pfam" id="PF13201"/>
    </source>
</evidence>
<keyword evidence="2" id="KW-0858">Xylan degradation</keyword>
<dbReference type="Pfam" id="PF13201">
    <property type="entry name" value="PCMD"/>
    <property type="match status" value="1"/>
</dbReference>
<protein>
    <submittedName>
        <fullName evidence="2">Glycoside hydrolase xylanase</fullName>
    </submittedName>
</protein>
<dbReference type="KEGG" id="mgod:E7746_11810"/>
<keyword evidence="2" id="KW-0326">Glycosidase</keyword>
<feature type="domain" description="Putative carbohydrate metabolism" evidence="1">
    <location>
        <begin position="52"/>
        <end position="205"/>
    </location>
</feature>
<dbReference type="GO" id="GO:0045493">
    <property type="term" value="P:xylan catabolic process"/>
    <property type="evidence" value="ECO:0007669"/>
    <property type="project" value="UniProtKB-KW"/>
</dbReference>
<dbReference type="RefSeq" id="WP_136410931.1">
    <property type="nucleotide sequence ID" value="NZ_CP039393.1"/>
</dbReference>
<keyword evidence="3" id="KW-1185">Reference proteome</keyword>